<feature type="transmembrane region" description="Helical" evidence="1">
    <location>
        <begin position="187"/>
        <end position="216"/>
    </location>
</feature>
<evidence type="ECO:0000313" key="2">
    <source>
        <dbReference type="EMBL" id="MFF3664437.1"/>
    </source>
</evidence>
<gene>
    <name evidence="2" type="ORF">ACFYXI_02500</name>
</gene>
<feature type="transmembrane region" description="Helical" evidence="1">
    <location>
        <begin position="236"/>
        <end position="254"/>
    </location>
</feature>
<feature type="transmembrane region" description="Helical" evidence="1">
    <location>
        <begin position="369"/>
        <end position="390"/>
    </location>
</feature>
<feature type="transmembrane region" description="Helical" evidence="1">
    <location>
        <begin position="402"/>
        <end position="426"/>
    </location>
</feature>
<protein>
    <recommendedName>
        <fullName evidence="4">Glycosyltransferase RgtA/B/C/D-like domain-containing protein</fullName>
    </recommendedName>
</protein>
<dbReference type="EMBL" id="JBIASD010000001">
    <property type="protein sequence ID" value="MFF3664437.1"/>
    <property type="molecule type" value="Genomic_DNA"/>
</dbReference>
<dbReference type="RefSeq" id="WP_387408536.1">
    <property type="nucleotide sequence ID" value="NZ_JBIASD010000001.1"/>
</dbReference>
<feature type="transmembrane region" description="Helical" evidence="1">
    <location>
        <begin position="336"/>
        <end position="357"/>
    </location>
</feature>
<evidence type="ECO:0000256" key="1">
    <source>
        <dbReference type="SAM" id="Phobius"/>
    </source>
</evidence>
<accession>A0ABW6SHK5</accession>
<evidence type="ECO:0008006" key="4">
    <source>
        <dbReference type="Google" id="ProtNLM"/>
    </source>
</evidence>
<dbReference type="Proteomes" id="UP001602013">
    <property type="component" value="Unassembled WGS sequence"/>
</dbReference>
<keyword evidence="1" id="KW-0472">Membrane</keyword>
<feature type="transmembrane region" description="Helical" evidence="1">
    <location>
        <begin position="132"/>
        <end position="151"/>
    </location>
</feature>
<feature type="transmembrane region" description="Helical" evidence="1">
    <location>
        <begin position="97"/>
        <end position="120"/>
    </location>
</feature>
<keyword evidence="1" id="KW-0812">Transmembrane</keyword>
<feature type="transmembrane region" description="Helical" evidence="1">
    <location>
        <begin position="309"/>
        <end position="329"/>
    </location>
</feature>
<keyword evidence="1" id="KW-1133">Transmembrane helix</keyword>
<comment type="caution">
    <text evidence="2">The sequence shown here is derived from an EMBL/GenBank/DDBJ whole genome shotgun (WGS) entry which is preliminary data.</text>
</comment>
<organism evidence="2 3">
    <name type="scientific">Microtetraspora malaysiensis</name>
    <dbReference type="NCBI Taxonomy" id="161358"/>
    <lineage>
        <taxon>Bacteria</taxon>
        <taxon>Bacillati</taxon>
        <taxon>Actinomycetota</taxon>
        <taxon>Actinomycetes</taxon>
        <taxon>Streptosporangiales</taxon>
        <taxon>Streptosporangiaceae</taxon>
        <taxon>Microtetraspora</taxon>
    </lineage>
</organism>
<feature type="transmembrane region" description="Helical" evidence="1">
    <location>
        <begin position="21"/>
        <end position="41"/>
    </location>
</feature>
<name>A0ABW6SHK5_9ACTN</name>
<evidence type="ECO:0000313" key="3">
    <source>
        <dbReference type="Proteomes" id="UP001602013"/>
    </source>
</evidence>
<keyword evidence="3" id="KW-1185">Reference proteome</keyword>
<sequence length="644" mass="68667">MTETDVAREGRPDVVQIRIPSLRLGPVVLAALALIVISLLLKGGVLARGYFIEDDFLFVGDAYEHNLTWDYLTRVHKGHLMPGALGLVWVLSRIAPYNWFLVAAVMLALQAVASVGMLVLLRRLFGDRVGILVPLALYLFAPLTVPALSWWSAALNAVPLQVAMVFSLAAHARFLRDGTARHAWQGLAWAAFGMAFSTKGAFLPLVTFALTTAYFGTGRTQGWVRAAVRELRARPRVWGAYAALLAGYTLLYLLRQGTAGEEGAGVPKADVALGLAGWMLGRTFPTGVVGGPLNWGGLAGTGGLADPPVAMIVVSWLALAAVVVFTCLYRRRAWRAWTVAALYVVVADAIPTILARGRYTALVGTETRYVADAVVVFAVCLALSSLPLRGEGDAYRRPLPGVMPLTTALLTVAFLVASVASVNAYGNTVTAADRVRPYVENVRDALARLPEGAQIYPRPVPDQVVLPWNGDRRLTSRVLAPLADEALRARMRDPAPAERPYVVDDSGKIVAIDHLYGYFDMVEDLNGDGGRATGTTGRSVGGRAKGRACYELRAGAVAFPVESFGGPEGVGALSYRSTRPVTVEVSLGEVTRRLDLPATAESRLVYFPHPGAGDGLRIALDDPGTTGFCLKAVAFGAAVPAAAP</sequence>
<reference evidence="2 3" key="1">
    <citation type="submission" date="2024-10" db="EMBL/GenBank/DDBJ databases">
        <title>The Natural Products Discovery Center: Release of the First 8490 Sequenced Strains for Exploring Actinobacteria Biosynthetic Diversity.</title>
        <authorList>
            <person name="Kalkreuter E."/>
            <person name="Kautsar S.A."/>
            <person name="Yang D."/>
            <person name="Bader C.D."/>
            <person name="Teijaro C.N."/>
            <person name="Fluegel L."/>
            <person name="Davis C.M."/>
            <person name="Simpson J.R."/>
            <person name="Lauterbach L."/>
            <person name="Steele A.D."/>
            <person name="Gui C."/>
            <person name="Meng S."/>
            <person name="Li G."/>
            <person name="Viehrig K."/>
            <person name="Ye F."/>
            <person name="Su P."/>
            <person name="Kiefer A.F."/>
            <person name="Nichols A."/>
            <person name="Cepeda A.J."/>
            <person name="Yan W."/>
            <person name="Fan B."/>
            <person name="Jiang Y."/>
            <person name="Adhikari A."/>
            <person name="Zheng C.-J."/>
            <person name="Schuster L."/>
            <person name="Cowan T.M."/>
            <person name="Smanski M.J."/>
            <person name="Chevrette M.G."/>
            <person name="De Carvalho L.P.S."/>
            <person name="Shen B."/>
        </authorList>
    </citation>
    <scope>NUCLEOTIDE SEQUENCE [LARGE SCALE GENOMIC DNA]</scope>
    <source>
        <strain evidence="2 3">NPDC002173</strain>
    </source>
</reference>
<proteinExistence type="predicted"/>